<proteinExistence type="predicted"/>
<keyword evidence="10" id="KW-1185">Reference proteome</keyword>
<dbReference type="Gene3D" id="3.40.50.2000">
    <property type="entry name" value="Glycogen Phosphorylase B"/>
    <property type="match status" value="3"/>
</dbReference>
<evidence type="ECO:0000259" key="7">
    <source>
        <dbReference type="Pfam" id="PF13439"/>
    </source>
</evidence>
<keyword evidence="3 9" id="KW-0808">Transferase</keyword>
<keyword evidence="2 9" id="KW-0328">Glycosyltransferase</keyword>
<dbReference type="InterPro" id="IPR001296">
    <property type="entry name" value="Glyco_trans_1"/>
</dbReference>
<dbReference type="EMBL" id="AP018449">
    <property type="protein sequence ID" value="BBB91940.1"/>
    <property type="molecule type" value="Genomic_DNA"/>
</dbReference>
<dbReference type="OrthoDB" id="1660777at2"/>
<sequence length="1096" mass="123127">MRVAHINLFDYPGGAARIGWILMNALTDRGHDAHIFAHRKTVNDPRVIAIPTPETSWQNKLLERERQRGLFDLSSTALLGVLRHPVFAQADVIHLHCINGGYFSFWLLPFLAAKPLVWTLHDPLAFTAGCYNTDFCNQWRQGMCADCPLDAQAGDGKKQRQLLQLMKGFIFRAADFTLVCPSQWLKKQTQASILKDHPVHLIYNGVDVETFKPGNRSLLRTKLGLPPDSPIIMFAAHGGFNDPRKGGRYLIEALNMLHGQYPELVLLNIGTYDKSILAGLPTRRIDMPFIEDQRLLAEFYGAADLFVAPALQEVFGLTVCEAQAAGTPVVAFAVGGIPEVVVHRETGYLAKLADSDDLARGIRTFLDDAALRERAGNAARLRVATLFSTKHMVDGYMELYNALMRGENPPVLPVASGPLPAVKTAETDMIMIADMVKEKSWSEVWQEFRQRYNRFAENESEARGIFTDQFCCNCLAALESVRQPAFWDILDTWLSCRNMPLRSGTLSAAEFGELKRFCQFLREKLDEYLAGTSLTELAALDEKWQWLLITLWRLLFLNFFSPLVLQQAGDGQGETNVAAAGWSDEKQAAGYPGLMQRSMYQPFITDKESIDVEELWNDAGIPICVKLILTFWLIHTPCYGVGEKQRQKLVNYAPVLCRAADMYLRQAKQPSIFIGLLQEMTYALWLTSYAGGNSLKVLSPFGDFVNSNMKRFFPEYPAAKPERCQTGEQGKIRIGYISRCFYSQAVSYYMMNRVIHHDRSKFEVYTFALGPTQDKVTEQFIFNSHCFKRFPDPYDIHNIAKSILGSRLDILIYADIGLEPALFMLAGLQLAPVQCALVGHGTTTGLPTIQYYISGDFEPADGQSHYREQLITLPNLGAAQYPPPFSGQALASRKDWSIPADVIVFVSCANGIKHIPERDMLLAEILKQAPNAWLILNPFYDSSGLDNRLMERIRSTAAARGVSDRLFIINPLKDAKEVMSLLAIADVQLDTFPYGGWTTNLEALYMGLPLVTQEGTMARNRWGAHMLRALGVQEGIAANESQYVEWAVRFAQDHNLRQKVKTQIVQHAKPTLFNGKEAQAAYEAVLCEIYDRHCKE</sequence>
<feature type="domain" description="Glycosyl transferase family 1" evidence="6">
    <location>
        <begin position="219"/>
        <end position="381"/>
    </location>
</feature>
<keyword evidence="4" id="KW-0677">Repeat</keyword>
<keyword evidence="5" id="KW-0802">TPR repeat</keyword>
<dbReference type="PANTHER" id="PTHR44835:SF1">
    <property type="entry name" value="PROTEIN O-GLCNAC TRANSFERASE"/>
    <property type="match status" value="1"/>
</dbReference>
<dbReference type="PANTHER" id="PTHR44835">
    <property type="entry name" value="UDP-N-ACETYLGLUCOSAMINE--PEPTIDE N-ACETYLGLUCOSAMINYLTRANSFERASE SPINDLY-RELATED"/>
    <property type="match status" value="1"/>
</dbReference>
<name>A0A348ALJ2_9FIRM</name>
<comment type="pathway">
    <text evidence="1">Protein modification; protein glycosylation.</text>
</comment>
<dbReference type="AlphaFoldDB" id="A0A348ALJ2"/>
<dbReference type="Proteomes" id="UP000276437">
    <property type="component" value="Chromosome"/>
</dbReference>
<evidence type="ECO:0000313" key="9">
    <source>
        <dbReference type="EMBL" id="BBB91940.1"/>
    </source>
</evidence>
<feature type="domain" description="O-GlcNAc transferase C-terminal" evidence="8">
    <location>
        <begin position="727"/>
        <end position="875"/>
    </location>
</feature>
<evidence type="ECO:0000256" key="4">
    <source>
        <dbReference type="ARBA" id="ARBA00022737"/>
    </source>
</evidence>
<dbReference type="SUPFAM" id="SSF53756">
    <property type="entry name" value="UDP-Glycosyltransferase/glycogen phosphorylase"/>
    <property type="match status" value="2"/>
</dbReference>
<dbReference type="Pfam" id="PF00534">
    <property type="entry name" value="Glycos_transf_1"/>
    <property type="match status" value="1"/>
</dbReference>
<dbReference type="InterPro" id="IPR029489">
    <property type="entry name" value="OGT/SEC/SPY_C"/>
</dbReference>
<dbReference type="RefSeq" id="WP_126308894.1">
    <property type="nucleotide sequence ID" value="NZ_AP018449.1"/>
</dbReference>
<dbReference type="KEGG" id="mana:MAMMFC1_02625"/>
<evidence type="ECO:0000259" key="8">
    <source>
        <dbReference type="Pfam" id="PF13844"/>
    </source>
</evidence>
<evidence type="ECO:0000256" key="5">
    <source>
        <dbReference type="ARBA" id="ARBA00022803"/>
    </source>
</evidence>
<dbReference type="InterPro" id="IPR051939">
    <property type="entry name" value="Glycosyltr_41/O-GlcNAc_trsf"/>
</dbReference>
<organism evidence="9 10">
    <name type="scientific">Methylomusa anaerophila</name>
    <dbReference type="NCBI Taxonomy" id="1930071"/>
    <lineage>
        <taxon>Bacteria</taxon>
        <taxon>Bacillati</taxon>
        <taxon>Bacillota</taxon>
        <taxon>Negativicutes</taxon>
        <taxon>Selenomonadales</taxon>
        <taxon>Sporomusaceae</taxon>
        <taxon>Methylomusa</taxon>
    </lineage>
</organism>
<evidence type="ECO:0000256" key="3">
    <source>
        <dbReference type="ARBA" id="ARBA00022679"/>
    </source>
</evidence>
<reference evidence="9 10" key="1">
    <citation type="journal article" date="2018" name="Int. J. Syst. Evol. Microbiol.">
        <title>Methylomusa anaerophila gen. nov., sp. nov., an anaerobic methanol-utilizing bacterium isolated from a microbial fuel cell.</title>
        <authorList>
            <person name="Amano N."/>
            <person name="Yamamuro A."/>
            <person name="Miyahara M."/>
            <person name="Kouzuma A."/>
            <person name="Abe T."/>
            <person name="Watanabe K."/>
        </authorList>
    </citation>
    <scope>NUCLEOTIDE SEQUENCE [LARGE SCALE GENOMIC DNA]</scope>
    <source>
        <strain evidence="9 10">MMFC1</strain>
    </source>
</reference>
<dbReference type="Pfam" id="PF13439">
    <property type="entry name" value="Glyco_transf_4"/>
    <property type="match status" value="1"/>
</dbReference>
<protein>
    <submittedName>
        <fullName evidence="9">D-inositol 3-phosphate glycosyltransferase</fullName>
        <ecNumber evidence="9">2.4.1.250</ecNumber>
    </submittedName>
</protein>
<accession>A0A348ALJ2</accession>
<dbReference type="Gene3D" id="3.40.50.11380">
    <property type="match status" value="1"/>
</dbReference>
<dbReference type="GO" id="GO:0102710">
    <property type="term" value="F:D-inositol-3-phosphate glycosyltransferase activity"/>
    <property type="evidence" value="ECO:0007669"/>
    <property type="project" value="UniProtKB-EC"/>
</dbReference>
<evidence type="ECO:0000256" key="2">
    <source>
        <dbReference type="ARBA" id="ARBA00022676"/>
    </source>
</evidence>
<evidence type="ECO:0000259" key="6">
    <source>
        <dbReference type="Pfam" id="PF00534"/>
    </source>
</evidence>
<feature type="domain" description="O-GlcNAc transferase C-terminal" evidence="8">
    <location>
        <begin position="889"/>
        <end position="1077"/>
    </location>
</feature>
<feature type="domain" description="Glycosyltransferase subfamily 4-like N-terminal" evidence="7">
    <location>
        <begin position="12"/>
        <end position="209"/>
    </location>
</feature>
<dbReference type="EC" id="2.4.1.250" evidence="9"/>
<gene>
    <name evidence="9" type="primary">mshA_9</name>
    <name evidence="9" type="ORF">MAMMFC1_02625</name>
</gene>
<dbReference type="InterPro" id="IPR028098">
    <property type="entry name" value="Glyco_trans_4-like_N"/>
</dbReference>
<dbReference type="Pfam" id="PF13844">
    <property type="entry name" value="Glyco_transf_41"/>
    <property type="match status" value="2"/>
</dbReference>
<evidence type="ECO:0000256" key="1">
    <source>
        <dbReference type="ARBA" id="ARBA00004922"/>
    </source>
</evidence>
<evidence type="ECO:0000313" key="10">
    <source>
        <dbReference type="Proteomes" id="UP000276437"/>
    </source>
</evidence>